<accession>A0A0F5K053</accession>
<organism evidence="1 2">
    <name type="scientific">Robbsia andropogonis</name>
    <dbReference type="NCBI Taxonomy" id="28092"/>
    <lineage>
        <taxon>Bacteria</taxon>
        <taxon>Pseudomonadati</taxon>
        <taxon>Pseudomonadota</taxon>
        <taxon>Betaproteobacteria</taxon>
        <taxon>Burkholderiales</taxon>
        <taxon>Burkholderiaceae</taxon>
        <taxon>Robbsia</taxon>
    </lineage>
</organism>
<sequence>MAGRSAGLFSAGGTECYQVVARVRRRAEVIDVGLSRVSVVFPVFGRPLLLILEYLGHDLGSCRLDRGFQIA</sequence>
<keyword evidence="2" id="KW-1185">Reference proteome</keyword>
<reference evidence="1 2" key="1">
    <citation type="submission" date="2015-03" db="EMBL/GenBank/DDBJ databases">
        <title>Draft Genome Sequence of Burkholderia andropogonis type strain ICMP2807, isolated from Sorghum bicolor.</title>
        <authorList>
            <person name="Lopes-Santos L."/>
            <person name="Castro D.B."/>
            <person name="Ottoboni L.M."/>
            <person name="Park D."/>
            <person name="Weirc B.S."/>
            <person name="Destefano S.A."/>
        </authorList>
    </citation>
    <scope>NUCLEOTIDE SEQUENCE [LARGE SCALE GENOMIC DNA]</scope>
    <source>
        <strain evidence="1 2">ICMP2807</strain>
    </source>
</reference>
<comment type="caution">
    <text evidence="1">The sequence shown here is derived from an EMBL/GenBank/DDBJ whole genome shotgun (WGS) entry which is preliminary data.</text>
</comment>
<dbReference type="EMBL" id="LAQU01000011">
    <property type="protein sequence ID" value="KKB63305.1"/>
    <property type="molecule type" value="Genomic_DNA"/>
</dbReference>
<proteinExistence type="predicted"/>
<name>A0A0F5K053_9BURK</name>
<dbReference type="PATRIC" id="fig|28092.6.peg.2922"/>
<evidence type="ECO:0000313" key="1">
    <source>
        <dbReference type="EMBL" id="KKB63305.1"/>
    </source>
</evidence>
<gene>
    <name evidence="1" type="ORF">WM40_12435</name>
</gene>
<dbReference type="Proteomes" id="UP000033618">
    <property type="component" value="Unassembled WGS sequence"/>
</dbReference>
<protein>
    <submittedName>
        <fullName evidence="1">Uncharacterized protein</fullName>
    </submittedName>
</protein>
<dbReference type="AlphaFoldDB" id="A0A0F5K053"/>
<evidence type="ECO:0000313" key="2">
    <source>
        <dbReference type="Proteomes" id="UP000033618"/>
    </source>
</evidence>